<proteinExistence type="predicted"/>
<sequence length="424" mass="45731">MRSPERLGPAAVLQSMADALPIHQRGDTTSDMSATIDCIALLVHACMINLNFTFIGFNLNQDIKDECASHAPHLPPQWNTSINSHTFVYTHDTSLVKFVLRISRLPTEIEIRGEATGDQHFVRFKIKPRDYLQTNGLPLRITTTADGDEDRSDLVQKLKAIFVSEDRIQELASRFKVHLIQQLLATLPESEDTDEELRRTAPSPEKKPVEPPARRGPQTRPPNSQPWRHHRQRDTDLTVPTSPYDLPRAPDLPPAFVPAADLPPGFVPTGPAPDFPPPGFEDEYEVNQPPHGPTTADQRRGGRGGFGNLGHSDLYPAGMGPHDPIGRDWLGPFEIGPEGVRRPAPPGPGGGFGGGSGGMHPTFDDPIFGDRGGRGGGDDTFGGQIPPGARWDPFGPGGHPRFGGGRGGGRGSGFGGGFGSGDII</sequence>
<name>A0ACB7P7R5_9PEZI</name>
<reference evidence="1 2" key="1">
    <citation type="journal article" date="2021" name="Nat. Commun.">
        <title>Genetic determinants of endophytism in the Arabidopsis root mycobiome.</title>
        <authorList>
            <person name="Mesny F."/>
            <person name="Miyauchi S."/>
            <person name="Thiergart T."/>
            <person name="Pickel B."/>
            <person name="Atanasova L."/>
            <person name="Karlsson M."/>
            <person name="Huettel B."/>
            <person name="Barry K.W."/>
            <person name="Haridas S."/>
            <person name="Chen C."/>
            <person name="Bauer D."/>
            <person name="Andreopoulos W."/>
            <person name="Pangilinan J."/>
            <person name="LaButti K."/>
            <person name="Riley R."/>
            <person name="Lipzen A."/>
            <person name="Clum A."/>
            <person name="Drula E."/>
            <person name="Henrissat B."/>
            <person name="Kohler A."/>
            <person name="Grigoriev I.V."/>
            <person name="Martin F.M."/>
            <person name="Hacquard S."/>
        </authorList>
    </citation>
    <scope>NUCLEOTIDE SEQUENCE [LARGE SCALE GENOMIC DNA]</scope>
    <source>
        <strain evidence="1 2">MPI-SDFR-AT-0079</strain>
    </source>
</reference>
<comment type="caution">
    <text evidence="1">The sequence shown here is derived from an EMBL/GenBank/DDBJ whole genome shotgun (WGS) entry which is preliminary data.</text>
</comment>
<protein>
    <submittedName>
        <fullName evidence="1">PI31 proteasome regulator N-terminal-domain-containing protein</fullName>
    </submittedName>
</protein>
<dbReference type="Proteomes" id="UP000724584">
    <property type="component" value="Unassembled WGS sequence"/>
</dbReference>
<keyword evidence="1" id="KW-0647">Proteasome</keyword>
<keyword evidence="2" id="KW-1185">Reference proteome</keyword>
<evidence type="ECO:0000313" key="2">
    <source>
        <dbReference type="Proteomes" id="UP000724584"/>
    </source>
</evidence>
<dbReference type="EMBL" id="JAGIZQ010000004">
    <property type="protein sequence ID" value="KAH6632357.1"/>
    <property type="molecule type" value="Genomic_DNA"/>
</dbReference>
<accession>A0ACB7P7R5</accession>
<organism evidence="1 2">
    <name type="scientific">Chaetomium tenue</name>
    <dbReference type="NCBI Taxonomy" id="1854479"/>
    <lineage>
        <taxon>Eukaryota</taxon>
        <taxon>Fungi</taxon>
        <taxon>Dikarya</taxon>
        <taxon>Ascomycota</taxon>
        <taxon>Pezizomycotina</taxon>
        <taxon>Sordariomycetes</taxon>
        <taxon>Sordariomycetidae</taxon>
        <taxon>Sordariales</taxon>
        <taxon>Chaetomiaceae</taxon>
        <taxon>Chaetomium</taxon>
    </lineage>
</organism>
<evidence type="ECO:0000313" key="1">
    <source>
        <dbReference type="EMBL" id="KAH6632357.1"/>
    </source>
</evidence>
<gene>
    <name evidence="1" type="ORF">F5144DRAFT_249552</name>
</gene>